<dbReference type="Gene3D" id="3.10.490.20">
    <property type="match status" value="1"/>
</dbReference>
<evidence type="ECO:0000259" key="3">
    <source>
        <dbReference type="Pfam" id="PF18199"/>
    </source>
</evidence>
<protein>
    <submittedName>
        <fullName evidence="4">Dynein heavy chain domain 1</fullName>
    </submittedName>
</protein>
<evidence type="ECO:0000313" key="4">
    <source>
        <dbReference type="EMBL" id="KAF6464869.1"/>
    </source>
</evidence>
<proteinExistence type="predicted"/>
<dbReference type="GO" id="GO:0045505">
    <property type="term" value="F:dynein intermediate chain binding"/>
    <property type="evidence" value="ECO:0007669"/>
    <property type="project" value="InterPro"/>
</dbReference>
<evidence type="ECO:0000313" key="5">
    <source>
        <dbReference type="Proteomes" id="UP000593571"/>
    </source>
</evidence>
<name>A0A7J8GZ52_ROUAE</name>
<feature type="domain" description="Dynein heavy chain C-terminal" evidence="3">
    <location>
        <begin position="62"/>
        <end position="366"/>
    </location>
</feature>
<keyword evidence="1" id="KW-0175">Coiled coil</keyword>
<keyword evidence="5" id="KW-1185">Reference proteome</keyword>
<comment type="caution">
    <text evidence="4">The sequence shown here is derived from an EMBL/GenBank/DDBJ whole genome shotgun (WGS) entry which is preliminary data.</text>
</comment>
<gene>
    <name evidence="4" type="ORF">HJG63_004033</name>
</gene>
<evidence type="ECO:0000256" key="2">
    <source>
        <dbReference type="SAM" id="MobiDB-lite"/>
    </source>
</evidence>
<feature type="compositionally biased region" description="Low complexity" evidence="2">
    <location>
        <begin position="286"/>
        <end position="302"/>
    </location>
</feature>
<feature type="region of interest" description="Disordered" evidence="2">
    <location>
        <begin position="286"/>
        <end position="318"/>
    </location>
</feature>
<organism evidence="4 5">
    <name type="scientific">Rousettus aegyptiacus</name>
    <name type="common">Egyptian fruit bat</name>
    <name type="synonym">Pteropus aegyptiacus</name>
    <dbReference type="NCBI Taxonomy" id="9407"/>
    <lineage>
        <taxon>Eukaryota</taxon>
        <taxon>Metazoa</taxon>
        <taxon>Chordata</taxon>
        <taxon>Craniata</taxon>
        <taxon>Vertebrata</taxon>
        <taxon>Euteleostomi</taxon>
        <taxon>Mammalia</taxon>
        <taxon>Eutheria</taxon>
        <taxon>Laurasiatheria</taxon>
        <taxon>Chiroptera</taxon>
        <taxon>Yinpterochiroptera</taxon>
        <taxon>Pteropodoidea</taxon>
        <taxon>Pteropodidae</taxon>
        <taxon>Rousettinae</taxon>
        <taxon>Rousettus</taxon>
    </lineage>
</organism>
<accession>A0A7J8GZ52</accession>
<dbReference type="Gene3D" id="1.20.1270.280">
    <property type="match status" value="1"/>
</dbReference>
<dbReference type="GO" id="GO:0051959">
    <property type="term" value="F:dynein light intermediate chain binding"/>
    <property type="evidence" value="ECO:0007669"/>
    <property type="project" value="InterPro"/>
</dbReference>
<dbReference type="InterPro" id="IPR041228">
    <property type="entry name" value="Dynein_C"/>
</dbReference>
<sequence>MHLLPTPPEPQVCGLSAGPQAWLLQRQSRALLSILQRSSPTWVPAPRGGSWRTERQLRQRLVLAKRRLESLQALLTNTIRQDESGAGCVVLGLNVRQPLESFLQMEVLELCQLVSVLQGDLDCLLQQLKGAPSCASQRCAAVAYALWTGRLPKPWRPHAPAGPQPPWYWLRQLSRRGQLLVRYLGTEVPKRIFHLSAFRHPRRLLLSLRWEAAFATDQYASSSNLPGCQGSSSNWLPHKRQELNSNPLHFQVVNDSKLTVPEMGLLLIGLQLWNAEWDPLAGALQDSLSSQPSPLPPVSVSVRAQAQSTNDQPPHAPHAGLATYSCPVYMEGPLGTTRLHSRNILMHLPLPTKLSPSICVQRRVHVCSPPLS</sequence>
<dbReference type="Pfam" id="PF18199">
    <property type="entry name" value="Dynein_C"/>
    <property type="match status" value="1"/>
</dbReference>
<dbReference type="GO" id="GO:0007018">
    <property type="term" value="P:microtubule-based movement"/>
    <property type="evidence" value="ECO:0007669"/>
    <property type="project" value="InterPro"/>
</dbReference>
<dbReference type="AlphaFoldDB" id="A0A7J8GZ52"/>
<dbReference type="InterPro" id="IPR026983">
    <property type="entry name" value="DHC"/>
</dbReference>
<feature type="coiled-coil region" evidence="1">
    <location>
        <begin position="54"/>
        <end position="81"/>
    </location>
</feature>
<dbReference type="InterPro" id="IPR043160">
    <property type="entry name" value="Dynein_C_barrel"/>
</dbReference>
<dbReference type="Proteomes" id="UP000593571">
    <property type="component" value="Unassembled WGS sequence"/>
</dbReference>
<dbReference type="GO" id="GO:0030286">
    <property type="term" value="C:dynein complex"/>
    <property type="evidence" value="ECO:0007669"/>
    <property type="project" value="InterPro"/>
</dbReference>
<dbReference type="PANTHER" id="PTHR45703">
    <property type="entry name" value="DYNEIN HEAVY CHAIN"/>
    <property type="match status" value="1"/>
</dbReference>
<dbReference type="EMBL" id="JACASE010000005">
    <property type="protein sequence ID" value="KAF6464869.1"/>
    <property type="molecule type" value="Genomic_DNA"/>
</dbReference>
<evidence type="ECO:0000256" key="1">
    <source>
        <dbReference type="SAM" id="Coils"/>
    </source>
</evidence>
<reference evidence="4 5" key="1">
    <citation type="journal article" date="2020" name="Nature">
        <title>Six reference-quality genomes reveal evolution of bat adaptations.</title>
        <authorList>
            <person name="Jebb D."/>
            <person name="Huang Z."/>
            <person name="Pippel M."/>
            <person name="Hughes G.M."/>
            <person name="Lavrichenko K."/>
            <person name="Devanna P."/>
            <person name="Winkler S."/>
            <person name="Jermiin L.S."/>
            <person name="Skirmuntt E.C."/>
            <person name="Katzourakis A."/>
            <person name="Burkitt-Gray L."/>
            <person name="Ray D.A."/>
            <person name="Sullivan K.A.M."/>
            <person name="Roscito J.G."/>
            <person name="Kirilenko B.M."/>
            <person name="Davalos L.M."/>
            <person name="Corthals A.P."/>
            <person name="Power M.L."/>
            <person name="Jones G."/>
            <person name="Ransome R.D."/>
            <person name="Dechmann D.K.N."/>
            <person name="Locatelli A.G."/>
            <person name="Puechmaille S.J."/>
            <person name="Fedrigo O."/>
            <person name="Jarvis E.D."/>
            <person name="Hiller M."/>
            <person name="Vernes S.C."/>
            <person name="Myers E.W."/>
            <person name="Teeling E.C."/>
        </authorList>
    </citation>
    <scope>NUCLEOTIDE SEQUENCE [LARGE SCALE GENOMIC DNA]</scope>
    <source>
        <strain evidence="4">MRouAeg1</strain>
        <tissue evidence="4">Muscle</tissue>
    </source>
</reference>
<dbReference type="PANTHER" id="PTHR45703:SF36">
    <property type="entry name" value="DYNEIN HEAVY CHAIN, CYTOPLASMIC"/>
    <property type="match status" value="1"/>
</dbReference>